<dbReference type="eggNOG" id="COG4570">
    <property type="taxonomic scope" value="Bacteria"/>
</dbReference>
<keyword evidence="2" id="KW-1185">Reference proteome</keyword>
<dbReference type="HOGENOM" id="CLU_135593_0_0_11"/>
<proteinExistence type="predicted"/>
<dbReference type="AlphaFoldDB" id="G8WTB7"/>
<dbReference type="GO" id="GO:0006281">
    <property type="term" value="P:DNA repair"/>
    <property type="evidence" value="ECO:0007669"/>
    <property type="project" value="InterPro"/>
</dbReference>
<gene>
    <name evidence="1" type="ordered locus">SCATT_06290</name>
</gene>
<dbReference type="GO" id="GO:0000287">
    <property type="term" value="F:magnesium ion binding"/>
    <property type="evidence" value="ECO:0007669"/>
    <property type="project" value="InterPro"/>
</dbReference>
<evidence type="ECO:0000313" key="1">
    <source>
        <dbReference type="EMBL" id="AEW93000.1"/>
    </source>
</evidence>
<organism evidence="1 2">
    <name type="scientific">Streptantibioticus cattleyicolor (strain ATCC 35852 / DSM 46488 / JCM 4925 / NBRC 14057 / NRRL 8057)</name>
    <name type="common">Streptomyces cattleya</name>
    <dbReference type="NCBI Taxonomy" id="1003195"/>
    <lineage>
        <taxon>Bacteria</taxon>
        <taxon>Bacillati</taxon>
        <taxon>Actinomycetota</taxon>
        <taxon>Actinomycetes</taxon>
        <taxon>Kitasatosporales</taxon>
        <taxon>Streptomycetaceae</taxon>
        <taxon>Streptantibioticus</taxon>
    </lineage>
</organism>
<dbReference type="InterPro" id="IPR036614">
    <property type="entry name" value="RusA-like_sf"/>
</dbReference>
<dbReference type="Pfam" id="PF05866">
    <property type="entry name" value="RusA"/>
    <property type="match status" value="1"/>
</dbReference>
<reference evidence="2" key="1">
    <citation type="submission" date="2011-12" db="EMBL/GenBank/DDBJ databases">
        <title>Complete genome sequence of Streptomyces cattleya strain DSM 46488.</title>
        <authorList>
            <person name="Ou H.-Y."/>
            <person name="Li P."/>
            <person name="Zhao C."/>
            <person name="O'Hagan D."/>
            <person name="Deng Z."/>
        </authorList>
    </citation>
    <scope>NUCLEOTIDE SEQUENCE [LARGE SCALE GENOMIC DNA]</scope>
    <source>
        <strain evidence="2">ATCC 35852 / DSM 46488 / JCM 4925 / NBRC 14057 / NRRL 8057</strain>
    </source>
</reference>
<dbReference type="STRING" id="1003195.SCATT_06290"/>
<evidence type="ECO:0000313" key="2">
    <source>
        <dbReference type="Proteomes" id="UP000007842"/>
    </source>
</evidence>
<dbReference type="EMBL" id="CP003219">
    <property type="protein sequence ID" value="AEW93000.1"/>
    <property type="molecule type" value="Genomic_DNA"/>
</dbReference>
<dbReference type="SUPFAM" id="SSF103084">
    <property type="entry name" value="Holliday junction resolvase RusA"/>
    <property type="match status" value="1"/>
</dbReference>
<sequence>MFEMVVWGIPGPQGSKTPKGYRISRNGKRVPVLVESSAKVKPWREAVAAAARVRLRSLPRWTLLTEALAVGMHFTMPAPQRMPQGRVYPSVYPDLSKLVRSTEDALTGVVWKDDGLIVAYRGLSKTYPHLGPYALPRPGALLTVWTVQP</sequence>
<dbReference type="Gene3D" id="3.30.1330.70">
    <property type="entry name" value="Holliday junction resolvase RusA"/>
    <property type="match status" value="1"/>
</dbReference>
<dbReference type="InterPro" id="IPR008822">
    <property type="entry name" value="Endonuclease_RusA-like"/>
</dbReference>
<dbReference type="GO" id="GO:0006310">
    <property type="term" value="P:DNA recombination"/>
    <property type="evidence" value="ECO:0007669"/>
    <property type="project" value="InterPro"/>
</dbReference>
<dbReference type="Proteomes" id="UP000007842">
    <property type="component" value="Chromosome"/>
</dbReference>
<protein>
    <submittedName>
        <fullName evidence="1">Uncharacterized protein</fullName>
    </submittedName>
</protein>
<accession>G8WTB7</accession>
<dbReference type="PATRIC" id="fig|1003195.29.peg.629"/>
<name>G8WTB7_STREN</name>
<dbReference type="KEGG" id="scy:SCATT_06290"/>